<evidence type="ECO:0000256" key="4">
    <source>
        <dbReference type="RuleBase" id="RU364078"/>
    </source>
</evidence>
<dbReference type="GO" id="GO:0010181">
    <property type="term" value="F:FMN binding"/>
    <property type="evidence" value="ECO:0007669"/>
    <property type="project" value="UniProtKB-UniRule"/>
</dbReference>
<proteinExistence type="inferred from homology"/>
<dbReference type="Pfam" id="PF04127">
    <property type="entry name" value="DFP"/>
    <property type="match status" value="1"/>
</dbReference>
<dbReference type="NCBIfam" id="TIGR00521">
    <property type="entry name" value="coaBC_dfp"/>
    <property type="match status" value="1"/>
</dbReference>
<comment type="caution">
    <text evidence="3">Lacks conserved residue(s) required for the propagation of feature annotation.</text>
</comment>
<dbReference type="PANTHER" id="PTHR14359:SF6">
    <property type="entry name" value="PHOSPHOPANTOTHENOYLCYSTEINE DECARBOXYLASE"/>
    <property type="match status" value="1"/>
</dbReference>
<keyword evidence="3" id="KW-0511">Multifunctional enzyme</keyword>
<dbReference type="KEGG" id="mgod:E7746_03875"/>
<keyword evidence="3 4" id="KW-0436">Ligase</keyword>
<dbReference type="InterPro" id="IPR005252">
    <property type="entry name" value="CoaBC"/>
</dbReference>
<evidence type="ECO:0000313" key="7">
    <source>
        <dbReference type="EMBL" id="QCD35078.1"/>
    </source>
</evidence>
<feature type="binding site" evidence="3">
    <location>
        <position position="343"/>
    </location>
    <ligand>
        <name>CTP</name>
        <dbReference type="ChEBI" id="CHEBI:37563"/>
    </ligand>
</feature>
<comment type="cofactor">
    <cofactor evidence="3">
        <name>Mg(2+)</name>
        <dbReference type="ChEBI" id="CHEBI:18420"/>
    </cofactor>
</comment>
<dbReference type="Pfam" id="PF02441">
    <property type="entry name" value="Flavoprotein"/>
    <property type="match status" value="1"/>
</dbReference>
<dbReference type="GO" id="GO:0015941">
    <property type="term" value="P:pantothenate catabolic process"/>
    <property type="evidence" value="ECO:0007669"/>
    <property type="project" value="InterPro"/>
</dbReference>
<name>A0A4P7VNV4_9BACT</name>
<reference evidence="7 8" key="1">
    <citation type="submission" date="2019-02" db="EMBL/GenBank/DDBJ databases">
        <title>Isolation and identification of novel species under the genus Muribaculum.</title>
        <authorList>
            <person name="Miyake S."/>
            <person name="Ding Y."/>
            <person name="Low A."/>
            <person name="Soh M."/>
            <person name="Seedorf H."/>
        </authorList>
    </citation>
    <scope>NUCLEOTIDE SEQUENCE [LARGE SCALE GENOMIC DNA]</scope>
    <source>
        <strain evidence="7 8">TLL-A4</strain>
    </source>
</reference>
<comment type="cofactor">
    <cofactor evidence="3">
        <name>FMN</name>
        <dbReference type="ChEBI" id="CHEBI:58210"/>
    </cofactor>
    <text evidence="3">Binds 1 FMN per subunit.</text>
</comment>
<comment type="pathway">
    <text evidence="3 4">Cofactor biosynthesis; coenzyme A biosynthesis; CoA from (R)-pantothenate: step 2/5.</text>
</comment>
<feature type="region of interest" description="Phosphopantothenoylcysteine decarboxylase" evidence="3">
    <location>
        <begin position="1"/>
        <end position="189"/>
    </location>
</feature>
<dbReference type="EMBL" id="CP039393">
    <property type="protein sequence ID" value="QCD35078.1"/>
    <property type="molecule type" value="Genomic_DNA"/>
</dbReference>
<dbReference type="GO" id="GO:0071513">
    <property type="term" value="C:phosphopantothenoylcysteine decarboxylase complex"/>
    <property type="evidence" value="ECO:0007669"/>
    <property type="project" value="TreeGrafter"/>
</dbReference>
<dbReference type="GO" id="GO:0004633">
    <property type="term" value="F:phosphopantothenoylcysteine decarboxylase activity"/>
    <property type="evidence" value="ECO:0007669"/>
    <property type="project" value="UniProtKB-UniRule"/>
</dbReference>
<dbReference type="Proteomes" id="UP000297031">
    <property type="component" value="Chromosome"/>
</dbReference>
<accession>A0A4P7VNV4</accession>
<dbReference type="PANTHER" id="PTHR14359">
    <property type="entry name" value="HOMO-OLIGOMERIC FLAVIN CONTAINING CYS DECARBOXYLASE FAMILY"/>
    <property type="match status" value="1"/>
</dbReference>
<feature type="binding site" evidence="3">
    <location>
        <position position="279"/>
    </location>
    <ligand>
        <name>CTP</name>
        <dbReference type="ChEBI" id="CHEBI:37563"/>
    </ligand>
</feature>
<dbReference type="InterPro" id="IPR035929">
    <property type="entry name" value="CoaB-like_sf"/>
</dbReference>
<keyword evidence="1 3" id="KW-0210">Decarboxylase</keyword>
<keyword evidence="2 3" id="KW-0456">Lyase</keyword>
<feature type="binding site" evidence="3">
    <location>
        <position position="289"/>
    </location>
    <ligand>
        <name>CTP</name>
        <dbReference type="ChEBI" id="CHEBI:37563"/>
    </ligand>
</feature>
<dbReference type="EC" id="6.3.2.5" evidence="3"/>
<feature type="domain" description="DNA/pantothenate metabolism flavoprotein C-terminal" evidence="6">
    <location>
        <begin position="185"/>
        <end position="396"/>
    </location>
</feature>
<dbReference type="GO" id="GO:0046872">
    <property type="term" value="F:metal ion binding"/>
    <property type="evidence" value="ECO:0007669"/>
    <property type="project" value="UniProtKB-KW"/>
</dbReference>
<feature type="domain" description="Flavoprotein" evidence="5">
    <location>
        <begin position="5"/>
        <end position="173"/>
    </location>
</feature>
<feature type="binding site" evidence="3">
    <location>
        <position position="325"/>
    </location>
    <ligand>
        <name>CTP</name>
        <dbReference type="ChEBI" id="CHEBI:37563"/>
    </ligand>
</feature>
<feature type="region of interest" description="Phosphopantothenate--cysteine ligase" evidence="3">
    <location>
        <begin position="190"/>
        <end position="398"/>
    </location>
</feature>
<keyword evidence="3" id="KW-0479">Metal-binding</keyword>
<comment type="similarity">
    <text evidence="3 4">In the N-terminal section; belongs to the HFCD (homo-oligomeric flavin containing Cys decarboxylase) superfamily.</text>
</comment>
<keyword evidence="8" id="KW-1185">Reference proteome</keyword>
<sequence length="398" mass="42909">MLKGKHIILGISGGIAAYKSAYLLRLLVKAGAEVQVVMTPAAKEFITPVTMSALSGKPVVSEFFTANTGEWHSHVDLGLWADAMIIAPATASTIAKMANGVADNMLITTYLSAKAPVFIAPAMDLDMFAHPSTTRNLELLRSYGNHIIEPASGELASHLVGKGRMEEPEVIASVLDRFFDRGMSLAGKHIMITAGPTYEKIDPVRFIGNYSSGKMGYAIAEEAASRGADVTIVSGPVALKAVNPRIKVVDVESAREMLEACERIFPSCDTAIMCAAVADYAPAHPADRKIKREHDDLPVIELVKNSDIAATLGAMKKPGQRLVGFALETDNEMSNALHKLKAKNLDMIVMNSLRDKGAGFRTDTNKVTIYKLDGGELHFDMKPKREVASDIIDTLLSL</sequence>
<organism evidence="7 8">
    <name type="scientific">Muribaculum gordoncarteri</name>
    <dbReference type="NCBI Taxonomy" id="2530390"/>
    <lineage>
        <taxon>Bacteria</taxon>
        <taxon>Pseudomonadati</taxon>
        <taxon>Bacteroidota</taxon>
        <taxon>Bacteroidia</taxon>
        <taxon>Bacteroidales</taxon>
        <taxon>Muribaculaceae</taxon>
        <taxon>Muribaculum</taxon>
    </lineage>
</organism>
<evidence type="ECO:0000256" key="2">
    <source>
        <dbReference type="ARBA" id="ARBA00023239"/>
    </source>
</evidence>
<comment type="pathway">
    <text evidence="3 4">Cofactor biosynthesis; coenzyme A biosynthesis; CoA from (R)-pantothenate: step 3/5.</text>
</comment>
<keyword evidence="3 4" id="KW-0285">Flavoprotein</keyword>
<dbReference type="HAMAP" id="MF_02225">
    <property type="entry name" value="CoaBC"/>
    <property type="match status" value="1"/>
</dbReference>
<evidence type="ECO:0000313" key="8">
    <source>
        <dbReference type="Proteomes" id="UP000297031"/>
    </source>
</evidence>
<evidence type="ECO:0000256" key="3">
    <source>
        <dbReference type="HAMAP-Rule" id="MF_02225"/>
    </source>
</evidence>
<dbReference type="SUPFAM" id="SSF102645">
    <property type="entry name" value="CoaB-like"/>
    <property type="match status" value="1"/>
</dbReference>
<keyword evidence="3" id="KW-0460">Magnesium</keyword>
<dbReference type="InterPro" id="IPR036551">
    <property type="entry name" value="Flavin_trans-like"/>
</dbReference>
<feature type="binding site" evidence="3">
    <location>
        <position position="339"/>
    </location>
    <ligand>
        <name>CTP</name>
        <dbReference type="ChEBI" id="CHEBI:37563"/>
    </ligand>
</feature>
<evidence type="ECO:0000256" key="1">
    <source>
        <dbReference type="ARBA" id="ARBA00022793"/>
    </source>
</evidence>
<comment type="catalytic activity">
    <reaction evidence="3 4">
        <text>(R)-4'-phosphopantothenate + L-cysteine + CTP = N-[(R)-4-phosphopantothenoyl]-L-cysteine + CMP + diphosphate + H(+)</text>
        <dbReference type="Rhea" id="RHEA:19397"/>
        <dbReference type="ChEBI" id="CHEBI:10986"/>
        <dbReference type="ChEBI" id="CHEBI:15378"/>
        <dbReference type="ChEBI" id="CHEBI:33019"/>
        <dbReference type="ChEBI" id="CHEBI:35235"/>
        <dbReference type="ChEBI" id="CHEBI:37563"/>
        <dbReference type="ChEBI" id="CHEBI:59458"/>
        <dbReference type="ChEBI" id="CHEBI:60377"/>
        <dbReference type="EC" id="6.3.2.5"/>
    </reaction>
</comment>
<dbReference type="UniPathway" id="UPA00241">
    <property type="reaction ID" value="UER00353"/>
</dbReference>
<dbReference type="SUPFAM" id="SSF52507">
    <property type="entry name" value="Homo-oligomeric flavin-containing Cys decarboxylases, HFCD"/>
    <property type="match status" value="1"/>
</dbReference>
<dbReference type="InterPro" id="IPR007085">
    <property type="entry name" value="DNA/pantothenate-metab_flavo_C"/>
</dbReference>
<keyword evidence="3 4" id="KW-0288">FMN</keyword>
<dbReference type="AlphaFoldDB" id="A0A4P7VNV4"/>
<dbReference type="EC" id="4.1.1.36" evidence="3"/>
<dbReference type="OrthoDB" id="9802554at2"/>
<dbReference type="GO" id="GO:0004632">
    <property type="term" value="F:phosphopantothenate--cysteine ligase activity"/>
    <property type="evidence" value="ECO:0007669"/>
    <property type="project" value="UniProtKB-UniRule"/>
</dbReference>
<protein>
    <recommendedName>
        <fullName evidence="3">Coenzyme A biosynthesis bifunctional protein CoaBC</fullName>
    </recommendedName>
    <alternativeName>
        <fullName evidence="3">DNA/pantothenate metabolism flavoprotein</fullName>
    </alternativeName>
    <alternativeName>
        <fullName evidence="3">Phosphopantothenoylcysteine synthetase/decarboxylase</fullName>
        <shortName evidence="3">PPCS-PPCDC</shortName>
    </alternativeName>
    <domain>
        <recommendedName>
            <fullName evidence="3">Phosphopantothenoylcysteine decarboxylase</fullName>
            <shortName evidence="3">PPC decarboxylase</shortName>
            <shortName evidence="3">PPC-DC</shortName>
            <ecNumber evidence="3">4.1.1.36</ecNumber>
        </recommendedName>
        <alternativeName>
            <fullName evidence="3">CoaC</fullName>
        </alternativeName>
    </domain>
    <domain>
        <recommendedName>
            <fullName evidence="3">Phosphopantothenate--cysteine ligase</fullName>
            <ecNumber evidence="3">6.3.2.5</ecNumber>
        </recommendedName>
        <alternativeName>
            <fullName evidence="3">CoaB</fullName>
        </alternativeName>
        <alternativeName>
            <fullName evidence="3">Phosphopantothenoylcysteine synthetase</fullName>
            <shortName evidence="3">PPC synthetase</shortName>
            <shortName evidence="3">PPC-S</shortName>
        </alternativeName>
    </domain>
</protein>
<dbReference type="InterPro" id="IPR003382">
    <property type="entry name" value="Flavoprotein"/>
</dbReference>
<evidence type="ECO:0000259" key="5">
    <source>
        <dbReference type="Pfam" id="PF02441"/>
    </source>
</evidence>
<dbReference type="Gene3D" id="3.40.50.10300">
    <property type="entry name" value="CoaB-like"/>
    <property type="match status" value="1"/>
</dbReference>
<comment type="function">
    <text evidence="4">Catalyzes two steps in the biosynthesis of coenzyme A. In the first step cysteine is conjugated to 4'-phosphopantothenate to form 4-phosphopantothenoylcysteine, in the latter compound is decarboxylated to form 4'-phosphopantotheine.</text>
</comment>
<comment type="similarity">
    <text evidence="3 4">In the C-terminal section; belongs to the PPC synthetase family.</text>
</comment>
<comment type="function">
    <text evidence="3">Catalyzes two sequential steps in the biosynthesis of coenzyme A. In the first step cysteine is conjugated to 4'-phosphopantothenate to form 4-phosphopantothenoylcysteine. In the second step the latter compound is decarboxylated to form 4'-phosphopantotheine.</text>
</comment>
<dbReference type="GO" id="GO:0015937">
    <property type="term" value="P:coenzyme A biosynthetic process"/>
    <property type="evidence" value="ECO:0007669"/>
    <property type="project" value="UniProtKB-UniRule"/>
</dbReference>
<evidence type="ECO:0000259" key="6">
    <source>
        <dbReference type="Pfam" id="PF04127"/>
    </source>
</evidence>
<dbReference type="RefSeq" id="WP_123395956.1">
    <property type="nucleotide sequence ID" value="NZ_CANQMU010000012.1"/>
</dbReference>
<dbReference type="Gene3D" id="3.40.50.1950">
    <property type="entry name" value="Flavin prenyltransferase-like"/>
    <property type="match status" value="1"/>
</dbReference>
<gene>
    <name evidence="3 7" type="primary">coaBC</name>
    <name evidence="7" type="ORF">E7746_03875</name>
</gene>
<comment type="catalytic activity">
    <reaction evidence="3 4">
        <text>N-[(R)-4-phosphopantothenoyl]-L-cysteine + H(+) = (R)-4'-phosphopantetheine + CO2</text>
        <dbReference type="Rhea" id="RHEA:16793"/>
        <dbReference type="ChEBI" id="CHEBI:15378"/>
        <dbReference type="ChEBI" id="CHEBI:16526"/>
        <dbReference type="ChEBI" id="CHEBI:59458"/>
        <dbReference type="ChEBI" id="CHEBI:61723"/>
        <dbReference type="EC" id="4.1.1.36"/>
    </reaction>
</comment>